<dbReference type="PANTHER" id="PTHR37826:SF3">
    <property type="entry name" value="J DOMAIN-CONTAINING PROTEIN"/>
    <property type="match status" value="1"/>
</dbReference>
<dbReference type="KEGG" id="mmt:Metme_1294"/>
<evidence type="ECO:0000313" key="3">
    <source>
        <dbReference type="Proteomes" id="UP000008888"/>
    </source>
</evidence>
<dbReference type="HOGENOM" id="CLU_039030_1_0_6"/>
<dbReference type="Gene3D" id="2.20.28.30">
    <property type="entry name" value="RNA polymerase ii, chain L"/>
    <property type="match status" value="1"/>
</dbReference>
<keyword evidence="1" id="KW-1133">Transmembrane helix</keyword>
<gene>
    <name evidence="2" type="ordered locus">Metme_1294</name>
</gene>
<dbReference type="OrthoDB" id="3182597at2"/>
<protein>
    <recommendedName>
        <fullName evidence="4">Primosomal protein N' (Replication factor Y)-superfamily II helicase</fullName>
    </recommendedName>
</protein>
<feature type="transmembrane region" description="Helical" evidence="1">
    <location>
        <begin position="349"/>
        <end position="370"/>
    </location>
</feature>
<name>F9ZXB0_METMM</name>
<dbReference type="eggNOG" id="COG1594">
    <property type="taxonomic scope" value="Bacteria"/>
</dbReference>
<keyword evidence="3" id="KW-1185">Reference proteome</keyword>
<evidence type="ECO:0000313" key="2">
    <source>
        <dbReference type="EMBL" id="AEF99720.1"/>
    </source>
</evidence>
<proteinExistence type="predicted"/>
<evidence type="ECO:0000256" key="1">
    <source>
        <dbReference type="SAM" id="Phobius"/>
    </source>
</evidence>
<keyword evidence="1" id="KW-0812">Transmembrane</keyword>
<reference key="2">
    <citation type="submission" date="2011-05" db="EMBL/GenBank/DDBJ databases">
        <title>Complete genome sequence of the aerobic marine methanotroph Methylomonas methanica MC09.</title>
        <authorList>
            <person name="Boden R."/>
            <person name="Cunliffe M."/>
            <person name="Scanlan J."/>
            <person name="Moussard H."/>
            <person name="Kits K.D."/>
            <person name="Klotz M."/>
            <person name="Jetten M."/>
            <person name="Vuilleumier S."/>
            <person name="Han J."/>
            <person name="Peters L."/>
            <person name="Mikhailova N."/>
            <person name="Teshima H."/>
            <person name="Tapia R."/>
            <person name="Kyrpides N."/>
            <person name="Ivanova N."/>
            <person name="Pagani I."/>
            <person name="Cheng J.-F."/>
            <person name="Goodwin L."/>
            <person name="Han C."/>
            <person name="Hauser L."/>
            <person name="Land M."/>
            <person name="Lapidus A."/>
            <person name="Lucas S."/>
            <person name="Pitluck S."/>
            <person name="Woyke T."/>
            <person name="Stein L.Y."/>
            <person name="Murrell C."/>
        </authorList>
    </citation>
    <scope>NUCLEOTIDE SEQUENCE</scope>
    <source>
        <strain>MC09</strain>
    </source>
</reference>
<dbReference type="STRING" id="857087.Metme_1294"/>
<dbReference type="EMBL" id="CP002738">
    <property type="protein sequence ID" value="AEF99720.1"/>
    <property type="molecule type" value="Genomic_DNA"/>
</dbReference>
<sequence length="400" mass="45022">MSAVLKALNPKPPKTLQFPCEQCGAVLKYAPGTTHLLCEHCGTENVIAVSGGDIEEYDLRQALRQLAQSSTVSAAAPTIHCDECGAGFQFEAKNHAGECPFCGTPIVATTTQIKPIQPKSLLPFAIDETNARQRFQQWIAGLWFAPNAVKKYARSDTKLNGVYLPFWTFDSHTATTYVGERGDVYYVQERVQVVRNNRVVTETRQVPKIRWTPVSGRVQRFFDDVLVGASNSLPRKILDALQPWDLQALTPYNENYLSGFRSEYYQVELADGFDLARQVMDNQIYADICRDIGGDQQRIHQVDTHHNGTTYKHCLLPVWSSAFRYRDKPYRFVINGRTGKVQGERPYSVWKIAFAGLAALILAAGAYYYLEQSGALDTIQNTPITAQPYPYRQPLDYNAF</sequence>
<evidence type="ECO:0008006" key="4">
    <source>
        <dbReference type="Google" id="ProtNLM"/>
    </source>
</evidence>
<dbReference type="PANTHER" id="PTHR37826">
    <property type="entry name" value="FLOTILLIN BAND_7_5 DOMAIN PROTEIN"/>
    <property type="match status" value="1"/>
</dbReference>
<keyword evidence="1" id="KW-0472">Membrane</keyword>
<dbReference type="Proteomes" id="UP000008888">
    <property type="component" value="Chromosome"/>
</dbReference>
<dbReference type="AlphaFoldDB" id="F9ZXB0"/>
<organism evidence="2 3">
    <name type="scientific">Methylomonas methanica (strain DSM 25384 / MC09)</name>
    <dbReference type="NCBI Taxonomy" id="857087"/>
    <lineage>
        <taxon>Bacteria</taxon>
        <taxon>Pseudomonadati</taxon>
        <taxon>Pseudomonadota</taxon>
        <taxon>Gammaproteobacteria</taxon>
        <taxon>Methylococcales</taxon>
        <taxon>Methylococcaceae</taxon>
        <taxon>Methylomonas</taxon>
    </lineage>
</organism>
<reference evidence="2 3" key="1">
    <citation type="journal article" date="2011" name="J. Bacteriol.">
        <title>Complete Genome Sequence of the Aerobic Marine Methanotroph Methylomonas methanica MC09.</title>
        <authorList>
            <person name="Boden R."/>
            <person name="Cunliffe M."/>
            <person name="Scanlan J."/>
            <person name="Moussard H."/>
            <person name="Kits K.D."/>
            <person name="Klotz M.G."/>
            <person name="Jetten M.S."/>
            <person name="Vuilleumier S."/>
            <person name="Han J."/>
            <person name="Peters L."/>
            <person name="Mikhailova N."/>
            <person name="Teshima H."/>
            <person name="Tapia R."/>
            <person name="Kyrpides N."/>
            <person name="Ivanova N."/>
            <person name="Pagani I."/>
            <person name="Cheng J.F."/>
            <person name="Goodwin L."/>
            <person name="Han C."/>
            <person name="Hauser L."/>
            <person name="Land M.L."/>
            <person name="Lapidus A."/>
            <person name="Lucas S."/>
            <person name="Pitluck S."/>
            <person name="Woyke T."/>
            <person name="Stein L."/>
            <person name="Murrell J.C."/>
        </authorList>
    </citation>
    <scope>NUCLEOTIDE SEQUENCE [LARGE SCALE GENOMIC DNA]</scope>
    <source>
        <strain evidence="2 3">MC09</strain>
    </source>
</reference>
<reference evidence="3" key="3">
    <citation type="submission" date="2011-05" db="EMBL/GenBank/DDBJ databases">
        <title>Complete sequence of Methylomonas methanica MC09.</title>
        <authorList>
            <consortium name="US DOE Joint Genome Institute"/>
            <person name="Lucas S."/>
            <person name="Han J."/>
            <person name="Lapidus A."/>
            <person name="Cheng J.-F."/>
            <person name="Goodwin L."/>
            <person name="Pitluck S."/>
            <person name="Peters L."/>
            <person name="Mikhailova N."/>
            <person name="Teshima H."/>
            <person name="Han C."/>
            <person name="Tapia R."/>
            <person name="Land M."/>
            <person name="Hauser L."/>
            <person name="Kyrpides N."/>
            <person name="Ivanova N."/>
            <person name="Pagani I."/>
            <person name="Stein L."/>
            <person name="Woyke T."/>
        </authorList>
    </citation>
    <scope>NUCLEOTIDE SEQUENCE [LARGE SCALE GENOMIC DNA]</scope>
    <source>
        <strain evidence="3">MC09</strain>
    </source>
</reference>
<dbReference type="RefSeq" id="WP_013817981.1">
    <property type="nucleotide sequence ID" value="NC_015572.1"/>
</dbReference>
<accession>F9ZXB0</accession>